<protein>
    <submittedName>
        <fullName evidence="4">Alpha/beta hydrolase</fullName>
    </submittedName>
</protein>
<dbReference type="SUPFAM" id="SSF53474">
    <property type="entry name" value="alpha/beta-Hydrolases"/>
    <property type="match status" value="1"/>
</dbReference>
<dbReference type="Gene3D" id="3.40.50.1820">
    <property type="entry name" value="alpha/beta hydrolase"/>
    <property type="match status" value="2"/>
</dbReference>
<reference evidence="5" key="1">
    <citation type="journal article" date="2019" name="Int. J. Syst. Evol. Microbiol.">
        <title>The Global Catalogue of Microorganisms (GCM) 10K type strain sequencing project: providing services to taxonomists for standard genome sequencing and annotation.</title>
        <authorList>
            <consortium name="The Broad Institute Genomics Platform"/>
            <consortium name="The Broad Institute Genome Sequencing Center for Infectious Disease"/>
            <person name="Wu L."/>
            <person name="Ma J."/>
        </authorList>
    </citation>
    <scope>NUCLEOTIDE SEQUENCE [LARGE SCALE GENOMIC DNA]</scope>
    <source>
        <strain evidence="5">CCUG 58127</strain>
    </source>
</reference>
<name>A0ABW2AKZ5_9MICO</name>
<organism evidence="4 5">
    <name type="scientific">Flexivirga alba</name>
    <dbReference type="NCBI Taxonomy" id="702742"/>
    <lineage>
        <taxon>Bacteria</taxon>
        <taxon>Bacillati</taxon>
        <taxon>Actinomycetota</taxon>
        <taxon>Actinomycetes</taxon>
        <taxon>Micrococcales</taxon>
        <taxon>Dermacoccaceae</taxon>
        <taxon>Flexivirga</taxon>
    </lineage>
</organism>
<dbReference type="Pfam" id="PF12146">
    <property type="entry name" value="Hydrolase_4"/>
    <property type="match status" value="1"/>
</dbReference>
<evidence type="ECO:0000256" key="1">
    <source>
        <dbReference type="ARBA" id="ARBA00008645"/>
    </source>
</evidence>
<proteinExistence type="inferred from homology"/>
<keyword evidence="2 4" id="KW-0378">Hydrolase</keyword>
<evidence type="ECO:0000259" key="3">
    <source>
        <dbReference type="Pfam" id="PF12146"/>
    </source>
</evidence>
<dbReference type="InterPro" id="IPR029058">
    <property type="entry name" value="AB_hydrolase_fold"/>
</dbReference>
<dbReference type="RefSeq" id="WP_382404147.1">
    <property type="nucleotide sequence ID" value="NZ_JBHSWH010000001.1"/>
</dbReference>
<gene>
    <name evidence="4" type="ORF">ACFQDH_20080</name>
</gene>
<dbReference type="PANTHER" id="PTHR22946:SF9">
    <property type="entry name" value="POLYKETIDE TRANSFERASE AF380"/>
    <property type="match status" value="1"/>
</dbReference>
<dbReference type="EMBL" id="JBHSWH010000001">
    <property type="protein sequence ID" value="MFC6707478.1"/>
    <property type="molecule type" value="Genomic_DNA"/>
</dbReference>
<feature type="domain" description="Serine aminopeptidase S33" evidence="3">
    <location>
        <begin position="46"/>
        <end position="149"/>
    </location>
</feature>
<dbReference type="InterPro" id="IPR022742">
    <property type="entry name" value="Hydrolase_4"/>
</dbReference>
<dbReference type="PANTHER" id="PTHR22946">
    <property type="entry name" value="DIENELACTONE HYDROLASE DOMAIN-CONTAINING PROTEIN-RELATED"/>
    <property type="match status" value="1"/>
</dbReference>
<keyword evidence="5" id="KW-1185">Reference proteome</keyword>
<dbReference type="InterPro" id="IPR050261">
    <property type="entry name" value="FrsA_esterase"/>
</dbReference>
<sequence>MTTVEKHVGVEFACAGTRLAASHYCGTNGACVVMTGGLGVTKEPGTERFAEAFHAAGFSVLAFDHRGIGASAGLPRQVQTMRGQAADWEAAIEFAAALPEVDPARVAAWGFSTSAGHAVRLAARHPELAAVIAQSPNVHGPAATRNAARYQRVGAMLRMTGRGLLDAVGGLFGRPARLIALGGAPGEVAVLTTPDGALGDAALNPGGSHPEWLQAIAARSTFGVMAFRPGREAARITCPALFVVCDDDRSVLPGPGIRAAERAPYGELVRVPGGHYAPFLDQHDVAVRAEIEFLQRHLRTD</sequence>
<dbReference type="GO" id="GO:0016787">
    <property type="term" value="F:hydrolase activity"/>
    <property type="evidence" value="ECO:0007669"/>
    <property type="project" value="UniProtKB-KW"/>
</dbReference>
<accession>A0ABW2AKZ5</accession>
<evidence type="ECO:0000313" key="5">
    <source>
        <dbReference type="Proteomes" id="UP001596298"/>
    </source>
</evidence>
<dbReference type="Proteomes" id="UP001596298">
    <property type="component" value="Unassembled WGS sequence"/>
</dbReference>
<comment type="caution">
    <text evidence="4">The sequence shown here is derived from an EMBL/GenBank/DDBJ whole genome shotgun (WGS) entry which is preliminary data.</text>
</comment>
<comment type="similarity">
    <text evidence="1">Belongs to the AB hydrolase superfamily.</text>
</comment>
<evidence type="ECO:0000256" key="2">
    <source>
        <dbReference type="ARBA" id="ARBA00022801"/>
    </source>
</evidence>
<evidence type="ECO:0000313" key="4">
    <source>
        <dbReference type="EMBL" id="MFC6707478.1"/>
    </source>
</evidence>